<dbReference type="InterPro" id="IPR045339">
    <property type="entry name" value="DUF6534"/>
</dbReference>
<feature type="transmembrane region" description="Helical" evidence="2">
    <location>
        <begin position="162"/>
        <end position="185"/>
    </location>
</feature>
<feature type="region of interest" description="Disordered" evidence="1">
    <location>
        <begin position="260"/>
        <end position="296"/>
    </location>
</feature>
<evidence type="ECO:0000313" key="5">
    <source>
        <dbReference type="Proteomes" id="UP000383932"/>
    </source>
</evidence>
<dbReference type="PANTHER" id="PTHR40465">
    <property type="entry name" value="CHROMOSOME 1, WHOLE GENOME SHOTGUN SEQUENCE"/>
    <property type="match status" value="1"/>
</dbReference>
<accession>A0A5N5QMB3</accession>
<keyword evidence="2" id="KW-1133">Transmembrane helix</keyword>
<evidence type="ECO:0000256" key="1">
    <source>
        <dbReference type="SAM" id="MobiDB-lite"/>
    </source>
</evidence>
<feature type="region of interest" description="Disordered" evidence="1">
    <location>
        <begin position="336"/>
        <end position="370"/>
    </location>
</feature>
<feature type="transmembrane region" description="Helical" evidence="2">
    <location>
        <begin position="128"/>
        <end position="150"/>
    </location>
</feature>
<keyword evidence="2" id="KW-0812">Transmembrane</keyword>
<feature type="compositionally biased region" description="Polar residues" evidence="1">
    <location>
        <begin position="271"/>
        <end position="283"/>
    </location>
</feature>
<dbReference type="EMBL" id="SSOP01000053">
    <property type="protein sequence ID" value="KAB5592814.1"/>
    <property type="molecule type" value="Genomic_DNA"/>
</dbReference>
<dbReference type="Proteomes" id="UP000383932">
    <property type="component" value="Unassembled WGS sequence"/>
</dbReference>
<keyword evidence="2" id="KW-0472">Membrane</keyword>
<reference evidence="4 5" key="1">
    <citation type="journal article" date="2019" name="Fungal Biol. Biotechnol.">
        <title>Draft genome sequence of fastidious pathogen Ceratobasidium theobromae, which causes vascular-streak dieback in Theobroma cacao.</title>
        <authorList>
            <person name="Ali S.S."/>
            <person name="Asman A."/>
            <person name="Shao J."/>
            <person name="Firmansyah A.P."/>
            <person name="Susilo A.W."/>
            <person name="Rosmana A."/>
            <person name="McMahon P."/>
            <person name="Junaid M."/>
            <person name="Guest D."/>
            <person name="Kheng T.Y."/>
            <person name="Meinhardt L.W."/>
            <person name="Bailey B.A."/>
        </authorList>
    </citation>
    <scope>NUCLEOTIDE SEQUENCE [LARGE SCALE GENOMIC DNA]</scope>
    <source>
        <strain evidence="4 5">CT2</strain>
    </source>
</reference>
<evidence type="ECO:0000313" key="4">
    <source>
        <dbReference type="EMBL" id="KAB5592814.1"/>
    </source>
</evidence>
<dbReference type="AlphaFoldDB" id="A0A5N5QMB3"/>
<proteinExistence type="predicted"/>
<comment type="caution">
    <text evidence="4">The sequence shown here is derived from an EMBL/GenBank/DDBJ whole genome shotgun (WGS) entry which is preliminary data.</text>
</comment>
<dbReference type="Pfam" id="PF20152">
    <property type="entry name" value="DUF6534"/>
    <property type="match status" value="1"/>
</dbReference>
<gene>
    <name evidence="4" type="ORF">CTheo_3734</name>
</gene>
<sequence length="370" mass="40784">MAVLDLSLGPILLGTVLNIWLYGIMVTQTTMYYVAFPRDHKWIKILVAYLFIVDTLNSAFDIGLVWRYTITLFVEILGMIFPAADFLLGAIKVFNVEPAMTVMISSATQSFFAWRVGKLTGQPWLGWLIAFSAFIQFAAGVGSTIGAFIVRDFGRFQELKAAVITWLALSAITDVVITCVLSWYLHTHRTGFSKTDDVITRLVRLTVQTGLITTIWASVDLVLYLSLSNNLHLFFQLPLCKLYTNSIMSTLNSRAGWGGSFTSGENHDPSSKSGGQTGQNNRNGAAVWRPDQGKSNPTAIQIVTTATIHRDDGFELAEYEMDDTKRVSPDDIEALAHTTQPGTTVRLPGTSGTAISDENSTRSRGSFDEK</sequence>
<organism evidence="4 5">
    <name type="scientific">Ceratobasidium theobromae</name>
    <dbReference type="NCBI Taxonomy" id="1582974"/>
    <lineage>
        <taxon>Eukaryota</taxon>
        <taxon>Fungi</taxon>
        <taxon>Dikarya</taxon>
        <taxon>Basidiomycota</taxon>
        <taxon>Agaricomycotina</taxon>
        <taxon>Agaricomycetes</taxon>
        <taxon>Cantharellales</taxon>
        <taxon>Ceratobasidiaceae</taxon>
        <taxon>Ceratobasidium</taxon>
    </lineage>
</organism>
<feature type="compositionally biased region" description="Basic and acidic residues" evidence="1">
    <location>
        <begin position="359"/>
        <end position="370"/>
    </location>
</feature>
<feature type="transmembrane region" description="Helical" evidence="2">
    <location>
        <begin position="205"/>
        <end position="227"/>
    </location>
</feature>
<evidence type="ECO:0000256" key="2">
    <source>
        <dbReference type="SAM" id="Phobius"/>
    </source>
</evidence>
<protein>
    <recommendedName>
        <fullName evidence="3">DUF6534 domain-containing protein</fullName>
    </recommendedName>
</protein>
<feature type="transmembrane region" description="Helical" evidence="2">
    <location>
        <begin position="12"/>
        <end position="34"/>
    </location>
</feature>
<evidence type="ECO:0000259" key="3">
    <source>
        <dbReference type="Pfam" id="PF20152"/>
    </source>
</evidence>
<dbReference type="PANTHER" id="PTHR40465:SF1">
    <property type="entry name" value="DUF6534 DOMAIN-CONTAINING PROTEIN"/>
    <property type="match status" value="1"/>
</dbReference>
<feature type="transmembrane region" description="Helical" evidence="2">
    <location>
        <begin position="72"/>
        <end position="91"/>
    </location>
</feature>
<keyword evidence="5" id="KW-1185">Reference proteome</keyword>
<name>A0A5N5QMB3_9AGAM</name>
<feature type="domain" description="DUF6534" evidence="3">
    <location>
        <begin position="170"/>
        <end position="255"/>
    </location>
</feature>
<dbReference type="OrthoDB" id="3265526at2759"/>
<feature type="transmembrane region" description="Helical" evidence="2">
    <location>
        <begin position="46"/>
        <end position="66"/>
    </location>
</feature>